<evidence type="ECO:0000313" key="5">
    <source>
        <dbReference type="EMBL" id="AWB47793.1"/>
    </source>
</evidence>
<sequence>MTPPVTNPDLTVLMAVYNQQTHVARAITSILTQTLRDVDFLIVDDGSTDATPDILARHAAAESRIRLLTLPQNGGLAAALQAGLAATDATFVARMDSDDISCPERLAIQLATLRGSRLDILGAGQTRGPRGLLDIWPALSLDHGTIIATLPRRNVLAHPSVMFRRAVIGAAGGYDPRFKLAQDYDLWLRLIGQARFGNLGRKLVVSPTNCTRASGPANRQRHTVFSVTAATNHFLRARALTPLDPSGPVDILGLALAALVRQSTRAEAQDIIRHAIRLVRYASPAPPVTAEIRDAICEKANLHARMKWRAYALGPLTSAPVLSG</sequence>
<proteinExistence type="inferred from homology"/>
<evidence type="ECO:0000256" key="1">
    <source>
        <dbReference type="ARBA" id="ARBA00006739"/>
    </source>
</evidence>
<dbReference type="EMBL" id="CP028918">
    <property type="protein sequence ID" value="AWB47793.1"/>
    <property type="molecule type" value="Genomic_DNA"/>
</dbReference>
<protein>
    <recommendedName>
        <fullName evidence="4">Glycosyltransferase 2-like domain-containing protein</fullName>
    </recommendedName>
</protein>
<dbReference type="PANTHER" id="PTHR43685">
    <property type="entry name" value="GLYCOSYLTRANSFERASE"/>
    <property type="match status" value="1"/>
</dbReference>
<accession>A0A2S0UIZ7</accession>
<organism evidence="5 6">
    <name type="scientific">Paragemmobacter aquarius</name>
    <dbReference type="NCBI Taxonomy" id="2169400"/>
    <lineage>
        <taxon>Bacteria</taxon>
        <taxon>Pseudomonadati</taxon>
        <taxon>Pseudomonadota</taxon>
        <taxon>Alphaproteobacteria</taxon>
        <taxon>Rhodobacterales</taxon>
        <taxon>Paracoccaceae</taxon>
        <taxon>Paragemmobacter</taxon>
    </lineage>
</organism>
<keyword evidence="6" id="KW-1185">Reference proteome</keyword>
<evidence type="ECO:0000313" key="6">
    <source>
        <dbReference type="Proteomes" id="UP000244496"/>
    </source>
</evidence>
<dbReference type="PANTHER" id="PTHR43685:SF5">
    <property type="entry name" value="GLYCOSYLTRANSFERASE EPSE-RELATED"/>
    <property type="match status" value="1"/>
</dbReference>
<dbReference type="GO" id="GO:0016757">
    <property type="term" value="F:glycosyltransferase activity"/>
    <property type="evidence" value="ECO:0007669"/>
    <property type="project" value="UniProtKB-KW"/>
</dbReference>
<dbReference type="AlphaFoldDB" id="A0A2S0UIZ7"/>
<name>A0A2S0UIZ7_9RHOB</name>
<dbReference type="Pfam" id="PF00535">
    <property type="entry name" value="Glycos_transf_2"/>
    <property type="match status" value="1"/>
</dbReference>
<gene>
    <name evidence="5" type="ORF">HYN69_04070</name>
</gene>
<dbReference type="Gene3D" id="3.90.550.10">
    <property type="entry name" value="Spore Coat Polysaccharide Biosynthesis Protein SpsA, Chain A"/>
    <property type="match status" value="1"/>
</dbReference>
<dbReference type="InterPro" id="IPR029044">
    <property type="entry name" value="Nucleotide-diphossugar_trans"/>
</dbReference>
<evidence type="ECO:0000256" key="2">
    <source>
        <dbReference type="ARBA" id="ARBA00022676"/>
    </source>
</evidence>
<dbReference type="KEGG" id="geh:HYN69_04070"/>
<evidence type="ECO:0000259" key="4">
    <source>
        <dbReference type="Pfam" id="PF00535"/>
    </source>
</evidence>
<feature type="domain" description="Glycosyltransferase 2-like" evidence="4">
    <location>
        <begin position="11"/>
        <end position="139"/>
    </location>
</feature>
<dbReference type="InterPro" id="IPR050834">
    <property type="entry name" value="Glycosyltransf_2"/>
</dbReference>
<dbReference type="OrthoDB" id="5291101at2"/>
<evidence type="ECO:0000256" key="3">
    <source>
        <dbReference type="ARBA" id="ARBA00022679"/>
    </source>
</evidence>
<keyword evidence="3" id="KW-0808">Transferase</keyword>
<dbReference type="Proteomes" id="UP000244496">
    <property type="component" value="Chromosome"/>
</dbReference>
<dbReference type="SUPFAM" id="SSF53448">
    <property type="entry name" value="Nucleotide-diphospho-sugar transferases"/>
    <property type="match status" value="1"/>
</dbReference>
<dbReference type="InterPro" id="IPR001173">
    <property type="entry name" value="Glyco_trans_2-like"/>
</dbReference>
<keyword evidence="2" id="KW-0328">Glycosyltransferase</keyword>
<reference evidence="5 6" key="1">
    <citation type="submission" date="2018-04" db="EMBL/GenBank/DDBJ databases">
        <title>Genome sequencing of Gemmobacter.</title>
        <authorList>
            <person name="Yi H."/>
            <person name="Baek M.-G."/>
        </authorList>
    </citation>
    <scope>NUCLEOTIDE SEQUENCE [LARGE SCALE GENOMIC DNA]</scope>
    <source>
        <strain evidence="5 6">HYN0069</strain>
    </source>
</reference>
<comment type="similarity">
    <text evidence="1">Belongs to the glycosyltransferase 2 family.</text>
</comment>